<dbReference type="SMART" id="SM00289">
    <property type="entry name" value="WR1"/>
    <property type="match status" value="4"/>
</dbReference>
<evidence type="ECO:0000313" key="4">
    <source>
        <dbReference type="Proteomes" id="UP000251714"/>
    </source>
</evidence>
<dbReference type="EMBL" id="PKMI01000028">
    <property type="protein sequence ID" value="RBA14053.1"/>
    <property type="molecule type" value="Genomic_DNA"/>
</dbReference>
<feature type="compositionally biased region" description="Gly residues" evidence="1">
    <location>
        <begin position="547"/>
        <end position="563"/>
    </location>
</feature>
<reference evidence="3 4" key="1">
    <citation type="submission" date="2017-12" db="EMBL/GenBank/DDBJ databases">
        <title>Genome sequence of the mycotoxigenic crop pathogen Fusarium proliferatum, strain ITEM 2341 from Date Palm.</title>
        <authorList>
            <person name="Almiman B.F."/>
            <person name="Shittu T.A."/>
            <person name="Muthumeenakshi S."/>
            <person name="Baroncelli R."/>
            <person name="Sreenivasaprasada S."/>
        </authorList>
    </citation>
    <scope>NUCLEOTIDE SEQUENCE [LARGE SCALE GENOMIC DNA]</scope>
    <source>
        <strain evidence="3 4">ITEM 2341</strain>
    </source>
</reference>
<dbReference type="InterPro" id="IPR006150">
    <property type="entry name" value="Cys_repeat_1"/>
</dbReference>
<feature type="compositionally biased region" description="Polar residues" evidence="1">
    <location>
        <begin position="503"/>
        <end position="512"/>
    </location>
</feature>
<feature type="region of interest" description="Disordered" evidence="1">
    <location>
        <begin position="658"/>
        <end position="699"/>
    </location>
</feature>
<feature type="region of interest" description="Disordered" evidence="1">
    <location>
        <begin position="503"/>
        <end position="625"/>
    </location>
</feature>
<proteinExistence type="predicted"/>
<feature type="region of interest" description="Disordered" evidence="1">
    <location>
        <begin position="301"/>
        <end position="405"/>
    </location>
</feature>
<keyword evidence="2" id="KW-0732">Signal</keyword>
<accession>A0A365MZT3</accession>
<feature type="signal peptide" evidence="2">
    <location>
        <begin position="1"/>
        <end position="21"/>
    </location>
</feature>
<evidence type="ECO:0000256" key="2">
    <source>
        <dbReference type="SAM" id="SignalP"/>
    </source>
</evidence>
<evidence type="ECO:0008006" key="5">
    <source>
        <dbReference type="Google" id="ProtNLM"/>
    </source>
</evidence>
<feature type="compositionally biased region" description="Low complexity" evidence="1">
    <location>
        <begin position="686"/>
        <end position="699"/>
    </location>
</feature>
<evidence type="ECO:0000256" key="1">
    <source>
        <dbReference type="SAM" id="MobiDB-lite"/>
    </source>
</evidence>
<dbReference type="Proteomes" id="UP000251714">
    <property type="component" value="Unassembled WGS sequence"/>
</dbReference>
<sequence>MTHSLIWRALAAITLTVSASAYPHQTYPNIVPRAGCPIPDICTWGSCTNTTIGLDPRNCGKFGNSCEPSEICVAGQCLPLDLGTYDCPTDCKPGQLCNNGECVSIEIAVDPLHCGGESCNSSSLCINQQCQKLDIGSDPASCGPSNTKCDAGSWCLYDTCIPFILGTNVQACDERTSCSLGTSCEDGYCRQIFLSTDINNCGEDSKACTAGQVCVSGQCQSLDDEDADQNCDTPCEPGSWCMSGECIPISISTDTSQCGSSTEPCGKGQVCVSGHCISNLAHRESIPKTACSPSTRLGGFLFGPGGSSDQNNNGGGREGSPNDATSGQGGDQQGGYSTSNSNGSGSSPDETSGGGGQTQGGQGGYPGGFPGSRPGSNSGSGNNQGGPDNFGAGRPGPGEDGNGFPSSACEPECASSFICVSGECLSVSDPLSCGPSTNPNRLFHRQNAVCPPGYACIDDRCVRVDGPSSCGGSICPANYACIQEACVPLGDPTDCGAGTATRSGAGNLPGSTASSADASDDAPIVNPGPGTTGTDGLSASTTSIRGGPDGNGGSTTSGDGGGDSPTETDAATSDAGPIVGPGSDSTDLSGASTRVTGGAEGGGGSEITLSGTALPTDTSGESPTDGDDDCLLNVALCVFNGLNICTCVDGVCTQQPGGPEGSGVTGSDLGTSTAGNGEPTDSAGSTITDGAGETATTTGDPAATSAVSCSADDDCLANAVFCSDGLLNLCICVDGICILDPALASTTDVNNGQTTTVQDATTTVAEAAATSSAVACTTDADCLADLGLCVDGLINLCICVDAICIVDPALATTSGLDNGQTTTDAGATTTEESAAATSSAVACTSDDDCLVDVGLCVDGLLNLCVCVDAVCILDPALATTTADATGTATQPAPTETTTVACSTADDCAVNVDLCIIGGLNLCVCLNGVCVADPDGPETTAANPTATNTGPGATSTAVACSTADDCAVDADLCLDGLINLCVCLNAVCVNPGGGNDQTTTETGAGGGPTTAPVACTTADDCVADADLCLDGLLNLCVCLNAVCVNPGGGNDQTTTETGAGGGPTTAPVACSTADDCVADADLCLDGLLNLCVCLNAVCVVANPGGDPTETTDLPPENTRTPCATNGDCTANAALCLDGLLNICVCLEGLCIVNPVVNPTQTTAPAPTETATTSCNTADDCTANAGLCLDGLLNLCLCVNAVCVPSPGGGGNNGDPCTGDSDCTAAGAICLDSGVCGPDPGNTPTSCTTADDCTANAALCLDGLLNLCVCLNAVCVQAGGGGGGNTGDACTGNADCTTAGDVCTNGVCTAAGGGGTDACVDANDCLLSVNPLCALGLCVCVDAVCTTSPDVDECTSNAGCSAGATCQNGVCVDNTDCTGAADCLANLDICVLPGVCACVNGVCGLVGNGPTPECTAAADCRTLPRCRLGLCLCVAGQCVLG</sequence>
<comment type="caution">
    <text evidence="3">The sequence shown here is derived from an EMBL/GenBank/DDBJ whole genome shotgun (WGS) entry which is preliminary data.</text>
</comment>
<protein>
    <recommendedName>
        <fullName evidence="5">EGF-like domain-containing protein</fullName>
    </recommendedName>
</protein>
<feature type="compositionally biased region" description="Polar residues" evidence="1">
    <location>
        <begin position="607"/>
        <end position="622"/>
    </location>
</feature>
<name>A0A365MZT3_GIBIN</name>
<feature type="compositionally biased region" description="Polar residues" evidence="1">
    <location>
        <begin position="583"/>
        <end position="595"/>
    </location>
</feature>
<feature type="compositionally biased region" description="Low complexity" evidence="1">
    <location>
        <begin position="334"/>
        <end position="347"/>
    </location>
</feature>
<feature type="compositionally biased region" description="Low complexity" evidence="1">
    <location>
        <begin position="371"/>
        <end position="389"/>
    </location>
</feature>
<organism evidence="3 4">
    <name type="scientific">Gibberella intermedia</name>
    <name type="common">Bulb rot disease fungus</name>
    <name type="synonym">Fusarium proliferatum</name>
    <dbReference type="NCBI Taxonomy" id="948311"/>
    <lineage>
        <taxon>Eukaryota</taxon>
        <taxon>Fungi</taxon>
        <taxon>Dikarya</taxon>
        <taxon>Ascomycota</taxon>
        <taxon>Pezizomycotina</taxon>
        <taxon>Sordariomycetes</taxon>
        <taxon>Hypocreomycetidae</taxon>
        <taxon>Hypocreales</taxon>
        <taxon>Nectriaceae</taxon>
        <taxon>Fusarium</taxon>
        <taxon>Fusarium fujikuroi species complex</taxon>
    </lineage>
</organism>
<evidence type="ECO:0000313" key="3">
    <source>
        <dbReference type="EMBL" id="RBA14053.1"/>
    </source>
</evidence>
<feature type="compositionally biased region" description="Polar residues" evidence="1">
    <location>
        <begin position="532"/>
        <end position="544"/>
    </location>
</feature>
<feature type="compositionally biased region" description="Gly residues" evidence="1">
    <location>
        <begin position="352"/>
        <end position="370"/>
    </location>
</feature>
<gene>
    <name evidence="3" type="ORF">FPRO05_02845</name>
</gene>
<feature type="chain" id="PRO_5016784387" description="EGF-like domain-containing protein" evidence="2">
    <location>
        <begin position="22"/>
        <end position="1439"/>
    </location>
</feature>